<feature type="compositionally biased region" description="Polar residues" evidence="1">
    <location>
        <begin position="452"/>
        <end position="467"/>
    </location>
</feature>
<proteinExistence type="predicted"/>
<feature type="compositionally biased region" description="Low complexity" evidence="1">
    <location>
        <begin position="202"/>
        <end position="216"/>
    </location>
</feature>
<accession>A0AAD4FEC5</accession>
<feature type="compositionally biased region" description="Polar residues" evidence="1">
    <location>
        <begin position="242"/>
        <end position="251"/>
    </location>
</feature>
<evidence type="ECO:0000313" key="2">
    <source>
        <dbReference type="EMBL" id="KAG9187351.1"/>
    </source>
</evidence>
<feature type="compositionally biased region" description="Low complexity" evidence="1">
    <location>
        <begin position="125"/>
        <end position="139"/>
    </location>
</feature>
<dbReference type="EMBL" id="JAANER010000007">
    <property type="protein sequence ID" value="KAG9187351.1"/>
    <property type="molecule type" value="Genomic_DNA"/>
</dbReference>
<feature type="compositionally biased region" description="Polar residues" evidence="1">
    <location>
        <begin position="158"/>
        <end position="179"/>
    </location>
</feature>
<feature type="region of interest" description="Disordered" evidence="1">
    <location>
        <begin position="30"/>
        <end position="52"/>
    </location>
</feature>
<feature type="compositionally biased region" description="Polar residues" evidence="1">
    <location>
        <begin position="191"/>
        <end position="201"/>
    </location>
</feature>
<feature type="region of interest" description="Disordered" evidence="1">
    <location>
        <begin position="549"/>
        <end position="617"/>
    </location>
</feature>
<dbReference type="AlphaFoldDB" id="A0AAD4FEC5"/>
<evidence type="ECO:0000256" key="1">
    <source>
        <dbReference type="SAM" id="MobiDB-lite"/>
    </source>
</evidence>
<gene>
    <name evidence="2" type="ORF">G6011_05222</name>
</gene>
<feature type="region of interest" description="Disordered" evidence="1">
    <location>
        <begin position="115"/>
        <end position="267"/>
    </location>
</feature>
<reference evidence="2" key="1">
    <citation type="submission" date="2021-07" db="EMBL/GenBank/DDBJ databases">
        <title>Genome Resource of American Ginseng Black Spot Pathogen Alternaria panax.</title>
        <authorList>
            <person name="Qiu C."/>
            <person name="Wang W."/>
            <person name="Liu Z."/>
        </authorList>
    </citation>
    <scope>NUCLEOTIDE SEQUENCE</scope>
    <source>
        <strain evidence="2">BNCC115425</strain>
    </source>
</reference>
<feature type="compositionally biased region" description="Basic and acidic residues" evidence="1">
    <location>
        <begin position="797"/>
        <end position="848"/>
    </location>
</feature>
<feature type="compositionally biased region" description="Basic and acidic residues" evidence="1">
    <location>
        <begin position="221"/>
        <end position="232"/>
    </location>
</feature>
<feature type="compositionally biased region" description="Basic and acidic residues" evidence="1">
    <location>
        <begin position="282"/>
        <end position="304"/>
    </location>
</feature>
<keyword evidence="3" id="KW-1185">Reference proteome</keyword>
<feature type="compositionally biased region" description="Polar residues" evidence="1">
    <location>
        <begin position="314"/>
        <end position="326"/>
    </location>
</feature>
<feature type="region of interest" description="Disordered" evidence="1">
    <location>
        <begin position="282"/>
        <end position="425"/>
    </location>
</feature>
<name>A0AAD4FEC5_9PLEO</name>
<feature type="region of interest" description="Disordered" evidence="1">
    <location>
        <begin position="769"/>
        <end position="848"/>
    </location>
</feature>
<dbReference type="Proteomes" id="UP001199106">
    <property type="component" value="Unassembled WGS sequence"/>
</dbReference>
<evidence type="ECO:0000313" key="3">
    <source>
        <dbReference type="Proteomes" id="UP001199106"/>
    </source>
</evidence>
<feature type="compositionally biased region" description="Polar residues" evidence="1">
    <location>
        <begin position="366"/>
        <end position="388"/>
    </location>
</feature>
<feature type="compositionally biased region" description="Polar residues" evidence="1">
    <location>
        <begin position="395"/>
        <end position="406"/>
    </location>
</feature>
<comment type="caution">
    <text evidence="2">The sequence shown here is derived from an EMBL/GenBank/DDBJ whole genome shotgun (WGS) entry which is preliminary data.</text>
</comment>
<organism evidence="2 3">
    <name type="scientific">Alternaria panax</name>
    <dbReference type="NCBI Taxonomy" id="48097"/>
    <lineage>
        <taxon>Eukaryota</taxon>
        <taxon>Fungi</taxon>
        <taxon>Dikarya</taxon>
        <taxon>Ascomycota</taxon>
        <taxon>Pezizomycotina</taxon>
        <taxon>Dothideomycetes</taxon>
        <taxon>Pleosporomycetidae</taxon>
        <taxon>Pleosporales</taxon>
        <taxon>Pleosporineae</taxon>
        <taxon>Pleosporaceae</taxon>
        <taxon>Alternaria</taxon>
        <taxon>Alternaria sect. Panax</taxon>
    </lineage>
</organism>
<protein>
    <submittedName>
        <fullName evidence="2">Uncharacterized protein</fullName>
    </submittedName>
</protein>
<feature type="compositionally biased region" description="Low complexity" evidence="1">
    <location>
        <begin position="408"/>
        <end position="422"/>
    </location>
</feature>
<sequence length="864" mass="95657">MLRLRTSELTLVPDDVDETFRRLALRQPSRVRSNRPLGPPYQPGHPILRPGPRRLTRDAVTALECTPTLQPQQATATSADDDYLEHAYQQVTPSTEHAGSQESASPVIQRDVPSRIDSIQPPASPALSSASPVLSLPSPESLPPRRSLHLPFRFGRSRQPSTTQSQPDAVVSISRTPTRTPRGHARLDLTGASSIGDASNNSTLSPSGGSTESTSGLRGGAGDRMRDVRDTPHAPSPLHQMQRPSSPAQQKRSGDPTKSPITPRQGQPTLFLEGYWHHTPQGEEYRIRESTERRFRREPPEPRRVSGRPESVMRSFSSGSAPSLRTNRARPPSDPPFDDVFSTLPSVEPRARRNASSSTTSRGENYYSTSSDIFHTSGGSLQPEQTGSRPRHFSSDASGASAQFSYYGSLPPSRGASSSGPPLENDISRLQLDEAAASDKNHRLAYADPSSPRHSTLRPNSSDSSVLSLPDNAGSGPHGVSPLPSMPYTRNQGDPRLPDYTTQRPGYVVDATTAAMEGLESPLSPYSEHYRHQLQAAQARANPHIHQPCAEGAQARRTSHSRGQGNRSNHPRHLPGQSDGPSEDRTREFEQSSANMSIAGHHPSWNPVLHGRAGQGEQRFRENLPSVPTSSYDAAMRAGRVQAQRAAYERLYNPRMAMQVETSINSLRHSMPQPTISHDLSYRRPHFSGFRPEERSSSLFVMHQQRQPPQGHITHSLLPPRVPTRQTFHQQHNNQAPQRVPTQAYRPVPGARYLNPTHNNPLTAVALEQGSGTTSRRSHEPSIRVPTTTTARTHRRIPPEQRDQENDGDRSAMRREEEGVNARYGEEEQQRDRMDETPPRIGRVERRMLDRDVDMDMGDVVRDV</sequence>
<feature type="region of interest" description="Disordered" evidence="1">
    <location>
        <begin position="444"/>
        <end position="503"/>
    </location>
</feature>